<organism evidence="2 3">
    <name type="scientific">Niastella koreensis</name>
    <dbReference type="NCBI Taxonomy" id="354356"/>
    <lineage>
        <taxon>Bacteria</taxon>
        <taxon>Pseudomonadati</taxon>
        <taxon>Bacteroidota</taxon>
        <taxon>Chitinophagia</taxon>
        <taxon>Chitinophagales</taxon>
        <taxon>Chitinophagaceae</taxon>
        <taxon>Niastella</taxon>
    </lineage>
</organism>
<evidence type="ECO:0000313" key="3">
    <source>
        <dbReference type="Proteomes" id="UP000192277"/>
    </source>
</evidence>
<keyword evidence="3" id="KW-1185">Reference proteome</keyword>
<dbReference type="InterPro" id="IPR031837">
    <property type="entry name" value="DUF5071"/>
</dbReference>
<comment type="caution">
    <text evidence="2">The sequence shown here is derived from an EMBL/GenBank/DDBJ whole genome shotgun (WGS) entry which is preliminary data.</text>
</comment>
<accession>A0ABX3P618</accession>
<dbReference type="Pfam" id="PF16804">
    <property type="entry name" value="DUF5071"/>
    <property type="match status" value="1"/>
</dbReference>
<protein>
    <recommendedName>
        <fullName evidence="1">DUF5071 domain-containing protein</fullName>
    </recommendedName>
</protein>
<dbReference type="RefSeq" id="WP_014222964.1">
    <property type="nucleotide sequence ID" value="NZ_LWBO01000001.1"/>
</dbReference>
<dbReference type="Proteomes" id="UP000192277">
    <property type="component" value="Unassembled WGS sequence"/>
</dbReference>
<dbReference type="InterPro" id="IPR038692">
    <property type="entry name" value="Cthe_2751_sf"/>
</dbReference>
<feature type="domain" description="DUF5071" evidence="1">
    <location>
        <begin position="6"/>
        <end position="89"/>
    </location>
</feature>
<sequence length="97" mass="11399">MDIRKLIPQHKDDQKVIESLKQLSFEEIKPIIPDLLEWLQDINWPIAGPVADILEPFSDSIVPDIIKILRTNDGLWKLWILTTLARTTNIYLQYFSR</sequence>
<dbReference type="Gene3D" id="1.25.40.750">
    <property type="entry name" value="Domain of unknown function DUF5071"/>
    <property type="match status" value="1"/>
</dbReference>
<evidence type="ECO:0000259" key="1">
    <source>
        <dbReference type="Pfam" id="PF16804"/>
    </source>
</evidence>
<gene>
    <name evidence="2" type="ORF">A4D02_03400</name>
</gene>
<reference evidence="2 3" key="1">
    <citation type="submission" date="2016-04" db="EMBL/GenBank/DDBJ databases">
        <authorList>
            <person name="Chen L."/>
            <person name="Zhuang W."/>
            <person name="Wang G."/>
        </authorList>
    </citation>
    <scope>NUCLEOTIDE SEQUENCE [LARGE SCALE GENOMIC DNA]</scope>
    <source>
        <strain evidence="3">GR20</strain>
    </source>
</reference>
<evidence type="ECO:0000313" key="2">
    <source>
        <dbReference type="EMBL" id="OQP55369.1"/>
    </source>
</evidence>
<name>A0ABX3P618_9BACT</name>
<dbReference type="EMBL" id="LWBO01000001">
    <property type="protein sequence ID" value="OQP55369.1"/>
    <property type="molecule type" value="Genomic_DNA"/>
</dbReference>
<proteinExistence type="predicted"/>